<protein>
    <submittedName>
        <fullName evidence="1">Uncharacterized protein</fullName>
    </submittedName>
</protein>
<evidence type="ECO:0000313" key="2">
    <source>
        <dbReference type="Proteomes" id="UP001139263"/>
    </source>
</evidence>
<accession>A0A9X2AFN5</accession>
<dbReference type="AlphaFoldDB" id="A0A9X2AFN5"/>
<keyword evidence="2" id="KW-1185">Reference proteome</keyword>
<dbReference type="EMBL" id="JALBUF010000019">
    <property type="protein sequence ID" value="MCI0184647.1"/>
    <property type="molecule type" value="Genomic_DNA"/>
</dbReference>
<comment type="caution">
    <text evidence="1">The sequence shown here is derived from an EMBL/GenBank/DDBJ whole genome shotgun (WGS) entry which is preliminary data.</text>
</comment>
<gene>
    <name evidence="1" type="ORF">MM817_02944</name>
</gene>
<organism evidence="1 2">
    <name type="scientific">Sulfoacidibacillus ferrooxidans</name>
    <dbReference type="NCBI Taxonomy" id="2005001"/>
    <lineage>
        <taxon>Bacteria</taxon>
        <taxon>Bacillati</taxon>
        <taxon>Bacillota</taxon>
        <taxon>Bacilli</taxon>
        <taxon>Bacillales</taxon>
        <taxon>Alicyclobacillaceae</taxon>
        <taxon>Sulfoacidibacillus</taxon>
    </lineage>
</organism>
<sequence length="47" mass="5509">MSSWIQAQEDGRSFRNTYDELQDNSKAHKILHNLYEEQANLVCGVRL</sequence>
<name>A0A9X2AFN5_9BACL</name>
<proteinExistence type="predicted"/>
<reference evidence="1" key="1">
    <citation type="submission" date="2022-03" db="EMBL/GenBank/DDBJ databases">
        <title>Draft Genome Sequence of Firmicute Strain S0AB, a Heterotrophic Iron/Sulfur-Oxidizing Extreme Acidophile.</title>
        <authorList>
            <person name="Vergara E."/>
            <person name="Pakostova E."/>
            <person name="Johnson D.B."/>
            <person name="Holmes D.S."/>
        </authorList>
    </citation>
    <scope>NUCLEOTIDE SEQUENCE</scope>
    <source>
        <strain evidence="1">S0AB</strain>
    </source>
</reference>
<evidence type="ECO:0000313" key="1">
    <source>
        <dbReference type="EMBL" id="MCI0184647.1"/>
    </source>
</evidence>
<dbReference type="Proteomes" id="UP001139263">
    <property type="component" value="Unassembled WGS sequence"/>
</dbReference>